<organism evidence="1 2">
    <name type="scientific">Caerostris extrusa</name>
    <name type="common">Bark spider</name>
    <name type="synonym">Caerostris bankana</name>
    <dbReference type="NCBI Taxonomy" id="172846"/>
    <lineage>
        <taxon>Eukaryota</taxon>
        <taxon>Metazoa</taxon>
        <taxon>Ecdysozoa</taxon>
        <taxon>Arthropoda</taxon>
        <taxon>Chelicerata</taxon>
        <taxon>Arachnida</taxon>
        <taxon>Araneae</taxon>
        <taxon>Araneomorphae</taxon>
        <taxon>Entelegynae</taxon>
        <taxon>Araneoidea</taxon>
        <taxon>Araneidae</taxon>
        <taxon>Caerostris</taxon>
    </lineage>
</organism>
<gene>
    <name evidence="1" type="ORF">CEXT_697041</name>
</gene>
<dbReference type="EMBL" id="BPLR01018918">
    <property type="protein sequence ID" value="GIZ03208.1"/>
    <property type="molecule type" value="Genomic_DNA"/>
</dbReference>
<sequence>MEKWKCIIHPKQWRISIKKILFPVAGRFIDGAGVPIPFLSSASHPLTYRRKSALTFHAPLNYRPCLPCENARTTLFLTIQSNLTRALHVPRHGGPSPPQLKATVYIIGVKTKCSHLLQQVSERCYYRGRRPINNSSEKRKPLLGYLNRGNKLELETRERTEFFCHQQSP</sequence>
<reference evidence="1 2" key="1">
    <citation type="submission" date="2021-06" db="EMBL/GenBank/DDBJ databases">
        <title>Caerostris extrusa draft genome.</title>
        <authorList>
            <person name="Kono N."/>
            <person name="Arakawa K."/>
        </authorList>
    </citation>
    <scope>NUCLEOTIDE SEQUENCE [LARGE SCALE GENOMIC DNA]</scope>
</reference>
<keyword evidence="2" id="KW-1185">Reference proteome</keyword>
<accession>A0AAV4Y769</accession>
<dbReference type="AlphaFoldDB" id="A0AAV4Y769"/>
<protein>
    <submittedName>
        <fullName evidence="1">Uncharacterized protein</fullName>
    </submittedName>
</protein>
<evidence type="ECO:0000313" key="1">
    <source>
        <dbReference type="EMBL" id="GIZ03208.1"/>
    </source>
</evidence>
<proteinExistence type="predicted"/>
<dbReference type="Proteomes" id="UP001054945">
    <property type="component" value="Unassembled WGS sequence"/>
</dbReference>
<evidence type="ECO:0000313" key="2">
    <source>
        <dbReference type="Proteomes" id="UP001054945"/>
    </source>
</evidence>
<comment type="caution">
    <text evidence="1">The sequence shown here is derived from an EMBL/GenBank/DDBJ whole genome shotgun (WGS) entry which is preliminary data.</text>
</comment>
<name>A0AAV4Y769_CAEEX</name>